<dbReference type="GO" id="GO:0005886">
    <property type="term" value="C:plasma membrane"/>
    <property type="evidence" value="ECO:0007669"/>
    <property type="project" value="UniProtKB-SubCell"/>
</dbReference>
<keyword evidence="4 7" id="KW-0812">Transmembrane</keyword>
<dbReference type="PANTHER" id="PTHR30460">
    <property type="entry name" value="MODERATE CONDUCTANCE MECHANOSENSITIVE CHANNEL YBIO"/>
    <property type="match status" value="1"/>
</dbReference>
<protein>
    <submittedName>
        <fullName evidence="10">Small-conductance mechanosensitive channel</fullName>
    </submittedName>
</protein>
<dbReference type="Pfam" id="PF00924">
    <property type="entry name" value="MS_channel_2nd"/>
    <property type="match status" value="1"/>
</dbReference>
<keyword evidence="5 7" id="KW-1133">Transmembrane helix</keyword>
<proteinExistence type="inferred from homology"/>
<dbReference type="InterPro" id="IPR011014">
    <property type="entry name" value="MscS_channel_TM-2"/>
</dbReference>
<evidence type="ECO:0000256" key="4">
    <source>
        <dbReference type="ARBA" id="ARBA00022692"/>
    </source>
</evidence>
<accession>A0A0R2HPG6</accession>
<dbReference type="SUPFAM" id="SSF82689">
    <property type="entry name" value="Mechanosensitive channel protein MscS (YggB), C-terminal domain"/>
    <property type="match status" value="1"/>
</dbReference>
<reference evidence="10 11" key="1">
    <citation type="journal article" date="2015" name="Genome Announc.">
        <title>Expanding the biotechnology potential of lactobacilli through comparative genomics of 213 strains and associated genera.</title>
        <authorList>
            <person name="Sun Z."/>
            <person name="Harris H.M."/>
            <person name="McCann A."/>
            <person name="Guo C."/>
            <person name="Argimon S."/>
            <person name="Zhang W."/>
            <person name="Yang X."/>
            <person name="Jeffery I.B."/>
            <person name="Cooney J.C."/>
            <person name="Kagawa T.F."/>
            <person name="Liu W."/>
            <person name="Song Y."/>
            <person name="Salvetti E."/>
            <person name="Wrobel A."/>
            <person name="Rasinkangas P."/>
            <person name="Parkhill J."/>
            <person name="Rea M.C."/>
            <person name="O'Sullivan O."/>
            <person name="Ritari J."/>
            <person name="Douillard F.P."/>
            <person name="Paul Ross R."/>
            <person name="Yang R."/>
            <person name="Briner A.E."/>
            <person name="Felis G.E."/>
            <person name="de Vos W.M."/>
            <person name="Barrangou R."/>
            <person name="Klaenhammer T.R."/>
            <person name="Caufield P.W."/>
            <person name="Cui Y."/>
            <person name="Zhang H."/>
            <person name="O'Toole P.W."/>
        </authorList>
    </citation>
    <scope>NUCLEOTIDE SEQUENCE [LARGE SCALE GENOMIC DNA]</scope>
    <source>
        <strain evidence="10 11">DSM 20623</strain>
    </source>
</reference>
<organism evidence="10 11">
    <name type="scientific">Carnobacterium divergens DSM 20623</name>
    <dbReference type="NCBI Taxonomy" id="1449336"/>
    <lineage>
        <taxon>Bacteria</taxon>
        <taxon>Bacillati</taxon>
        <taxon>Bacillota</taxon>
        <taxon>Bacilli</taxon>
        <taxon>Lactobacillales</taxon>
        <taxon>Carnobacteriaceae</taxon>
        <taxon>Carnobacterium</taxon>
    </lineage>
</organism>
<dbReference type="InterPro" id="IPR010920">
    <property type="entry name" value="LSM_dom_sf"/>
</dbReference>
<dbReference type="Gene3D" id="1.10.287.1260">
    <property type="match status" value="1"/>
</dbReference>
<feature type="transmembrane region" description="Helical" evidence="7">
    <location>
        <begin position="110"/>
        <end position="130"/>
    </location>
</feature>
<keyword evidence="6 7" id="KW-0472">Membrane</keyword>
<comment type="subcellular location">
    <subcellularLocation>
        <location evidence="1">Cell membrane</location>
        <topology evidence="1">Multi-pass membrane protein</topology>
    </subcellularLocation>
</comment>
<evidence type="ECO:0000313" key="10">
    <source>
        <dbReference type="EMBL" id="KRN54771.1"/>
    </source>
</evidence>
<dbReference type="InterPro" id="IPR045276">
    <property type="entry name" value="YbiO_bact"/>
</dbReference>
<keyword evidence="11" id="KW-1185">Reference proteome</keyword>
<dbReference type="Pfam" id="PF21088">
    <property type="entry name" value="MS_channel_1st"/>
    <property type="match status" value="1"/>
</dbReference>
<evidence type="ECO:0000313" key="11">
    <source>
        <dbReference type="Proteomes" id="UP000051658"/>
    </source>
</evidence>
<comment type="caution">
    <text evidence="10">The sequence shown here is derived from an EMBL/GenBank/DDBJ whole genome shotgun (WGS) entry which is preliminary data.</text>
</comment>
<dbReference type="SUPFAM" id="SSF50182">
    <property type="entry name" value="Sm-like ribonucleoproteins"/>
    <property type="match status" value="1"/>
</dbReference>
<keyword evidence="3" id="KW-1003">Cell membrane</keyword>
<dbReference type="GO" id="GO:0008381">
    <property type="term" value="F:mechanosensitive monoatomic ion channel activity"/>
    <property type="evidence" value="ECO:0007669"/>
    <property type="project" value="InterPro"/>
</dbReference>
<dbReference type="Gene3D" id="2.30.30.60">
    <property type="match status" value="1"/>
</dbReference>
<evidence type="ECO:0000256" key="1">
    <source>
        <dbReference type="ARBA" id="ARBA00004651"/>
    </source>
</evidence>
<feature type="domain" description="Mechanosensitive ion channel MscS" evidence="8">
    <location>
        <begin position="136"/>
        <end position="199"/>
    </location>
</feature>
<evidence type="ECO:0000256" key="5">
    <source>
        <dbReference type="ARBA" id="ARBA00022989"/>
    </source>
</evidence>
<dbReference type="GeneID" id="89589348"/>
<dbReference type="EMBL" id="JQBS01000035">
    <property type="protein sequence ID" value="KRN54771.1"/>
    <property type="molecule type" value="Genomic_DNA"/>
</dbReference>
<sequence>MNQDVDSSVTNDVVEKVSKSTNLFVNYWHSIDWNNILALLINKSIQLVFITFLFFVFRKMGKVFLDKSFNNYKKKKYVSENRSNTLYTLSLNIFHYVMVFFYAYALLSILGVPVATLIAGAGVVGIAIGLGAQGFISDIVTGFFIILEKQLDVGDFVKLDLIEGNVVAVGLRTTQVKSVNGTLNYIPNRNITIVSNLSRGNMRALIDIHMMPNPDIDKVASIIEAVNEELVPLHQEIVQGPTNLGLTDLGNGQLAMRIVIFTLNGSQYQIQNEFLQKYIVALTAAGIEIPVSPLNLTK</sequence>
<feature type="transmembrane region" description="Helical" evidence="7">
    <location>
        <begin position="36"/>
        <end position="57"/>
    </location>
</feature>
<dbReference type="InterPro" id="IPR011066">
    <property type="entry name" value="MscS_channel_C_sf"/>
</dbReference>
<evidence type="ECO:0000256" key="7">
    <source>
        <dbReference type="SAM" id="Phobius"/>
    </source>
</evidence>
<name>A0A0R2HPG6_CARDV</name>
<gene>
    <name evidence="10" type="ORF">IV74_GL002358</name>
</gene>
<dbReference type="RefSeq" id="WP_034568786.1">
    <property type="nucleotide sequence ID" value="NZ_JQBS01000035.1"/>
</dbReference>
<dbReference type="InterPro" id="IPR006685">
    <property type="entry name" value="MscS_channel_2nd"/>
</dbReference>
<dbReference type="InterPro" id="IPR049142">
    <property type="entry name" value="MS_channel_1st"/>
</dbReference>
<evidence type="ECO:0000256" key="6">
    <source>
        <dbReference type="ARBA" id="ARBA00023136"/>
    </source>
</evidence>
<dbReference type="Gene3D" id="3.30.70.100">
    <property type="match status" value="1"/>
</dbReference>
<evidence type="ECO:0000259" key="9">
    <source>
        <dbReference type="Pfam" id="PF21088"/>
    </source>
</evidence>
<dbReference type="PATRIC" id="fig|1449336.4.peg.2396"/>
<dbReference type="InterPro" id="IPR023408">
    <property type="entry name" value="MscS_beta-dom_sf"/>
</dbReference>
<dbReference type="Proteomes" id="UP000051658">
    <property type="component" value="Unassembled WGS sequence"/>
</dbReference>
<dbReference type="SUPFAM" id="SSF82861">
    <property type="entry name" value="Mechanosensitive channel protein MscS (YggB), transmembrane region"/>
    <property type="match status" value="1"/>
</dbReference>
<evidence type="ECO:0000259" key="8">
    <source>
        <dbReference type="Pfam" id="PF00924"/>
    </source>
</evidence>
<dbReference type="AlphaFoldDB" id="A0A0R2HPG6"/>
<comment type="similarity">
    <text evidence="2">Belongs to the MscS (TC 1.A.23) family.</text>
</comment>
<evidence type="ECO:0000256" key="2">
    <source>
        <dbReference type="ARBA" id="ARBA00008017"/>
    </source>
</evidence>
<feature type="domain" description="Mechanosensitive ion channel transmembrane helices 2/3" evidence="9">
    <location>
        <begin position="92"/>
        <end position="133"/>
    </location>
</feature>
<dbReference type="eggNOG" id="COG0668">
    <property type="taxonomic scope" value="Bacteria"/>
</dbReference>
<feature type="transmembrane region" description="Helical" evidence="7">
    <location>
        <begin position="84"/>
        <end position="104"/>
    </location>
</feature>
<evidence type="ECO:0000256" key="3">
    <source>
        <dbReference type="ARBA" id="ARBA00022475"/>
    </source>
</evidence>
<dbReference type="PANTHER" id="PTHR30460:SF0">
    <property type="entry name" value="MODERATE CONDUCTANCE MECHANOSENSITIVE CHANNEL YBIO"/>
    <property type="match status" value="1"/>
</dbReference>